<reference evidence="1" key="1">
    <citation type="journal article" date="2023" name="G3 (Bethesda)">
        <title>A reference genome for the long-term kleptoplast-retaining sea slug Elysia crispata morphotype clarki.</title>
        <authorList>
            <person name="Eastman K.E."/>
            <person name="Pendleton A.L."/>
            <person name="Shaikh M.A."/>
            <person name="Suttiyut T."/>
            <person name="Ogas R."/>
            <person name="Tomko P."/>
            <person name="Gavelis G."/>
            <person name="Widhalm J.R."/>
            <person name="Wisecaver J.H."/>
        </authorList>
    </citation>
    <scope>NUCLEOTIDE SEQUENCE</scope>
    <source>
        <strain evidence="1">ECLA1</strain>
    </source>
</reference>
<evidence type="ECO:0000313" key="2">
    <source>
        <dbReference type="Proteomes" id="UP001283361"/>
    </source>
</evidence>
<sequence length="129" mass="15258">MSYHSQVVSKSFYKSGGTPTWANRKRRCATEEADMRNSAPLSNQAQRLIFRWQYVGCILYLFGISCNAQWCYCAAEGYVTCINNLIGLPRQSYKEVYLDQLKLWMRRLKLKCDAERRRYHWINGLQKEN</sequence>
<organism evidence="1 2">
    <name type="scientific">Elysia crispata</name>
    <name type="common">lettuce slug</name>
    <dbReference type="NCBI Taxonomy" id="231223"/>
    <lineage>
        <taxon>Eukaryota</taxon>
        <taxon>Metazoa</taxon>
        <taxon>Spiralia</taxon>
        <taxon>Lophotrochozoa</taxon>
        <taxon>Mollusca</taxon>
        <taxon>Gastropoda</taxon>
        <taxon>Heterobranchia</taxon>
        <taxon>Euthyneura</taxon>
        <taxon>Panpulmonata</taxon>
        <taxon>Sacoglossa</taxon>
        <taxon>Placobranchoidea</taxon>
        <taxon>Plakobranchidae</taxon>
        <taxon>Elysia</taxon>
    </lineage>
</organism>
<comment type="caution">
    <text evidence="1">The sequence shown here is derived from an EMBL/GenBank/DDBJ whole genome shotgun (WGS) entry which is preliminary data.</text>
</comment>
<dbReference type="EMBL" id="JAWDGP010001820">
    <property type="protein sequence ID" value="KAK3787938.1"/>
    <property type="molecule type" value="Genomic_DNA"/>
</dbReference>
<gene>
    <name evidence="1" type="ORF">RRG08_008957</name>
</gene>
<dbReference type="AlphaFoldDB" id="A0AAE1AHW2"/>
<accession>A0AAE1AHW2</accession>
<evidence type="ECO:0000313" key="1">
    <source>
        <dbReference type="EMBL" id="KAK3787938.1"/>
    </source>
</evidence>
<keyword evidence="2" id="KW-1185">Reference proteome</keyword>
<name>A0AAE1AHW2_9GAST</name>
<protein>
    <submittedName>
        <fullName evidence="1">Uncharacterized protein</fullName>
    </submittedName>
</protein>
<dbReference type="Proteomes" id="UP001283361">
    <property type="component" value="Unassembled WGS sequence"/>
</dbReference>
<proteinExistence type="predicted"/>